<dbReference type="Proteomes" id="UP000504623">
    <property type="component" value="Unplaced"/>
</dbReference>
<dbReference type="FunFam" id="1.20.1250.10:FF:000007">
    <property type="entry name" value="Interferon gamma"/>
    <property type="match status" value="1"/>
</dbReference>
<dbReference type="AlphaFoldDB" id="A0A9B0TDI5"/>
<keyword evidence="11" id="KW-0732">Signal</keyword>
<keyword evidence="7 9" id="KW-0051">Antiviral defense</keyword>
<sequence>MNYTSYLLAFQLCIILGSSSCFCQSTVLKEIQNLKEYLNATDSDVADGRPLFSEILKTWKEEGDKKIFQSQIVSLYLKIFENLEGNQIIQKSINTIKEDLFVKFFNSSINKWNEFLKLAKTPANDRKIQRKAINELTKVLNDLSPTSNLRKRKRSQSPFFVRRASE</sequence>
<dbReference type="GO" id="GO:0051607">
    <property type="term" value="P:defense response to virus"/>
    <property type="evidence" value="ECO:0007669"/>
    <property type="project" value="UniProtKB-KW"/>
</dbReference>
<keyword evidence="6 9" id="KW-0341">Growth regulation</keyword>
<feature type="region of interest" description="Disordered" evidence="10">
    <location>
        <begin position="147"/>
        <end position="166"/>
    </location>
</feature>
<comment type="subunit">
    <text evidence="9">Homodimer.</text>
</comment>
<dbReference type="Pfam" id="PF00714">
    <property type="entry name" value="IFN-gamma"/>
    <property type="match status" value="1"/>
</dbReference>
<keyword evidence="8" id="KW-0325">Glycoprotein</keyword>
<gene>
    <name evidence="13" type="primary">IFNG</name>
</gene>
<dbReference type="Gene3D" id="1.20.1250.10">
    <property type="match status" value="1"/>
</dbReference>
<organism evidence="12 13">
    <name type="scientific">Chrysochloris asiatica</name>
    <name type="common">Cape golden mole</name>
    <dbReference type="NCBI Taxonomy" id="185453"/>
    <lineage>
        <taxon>Eukaryota</taxon>
        <taxon>Metazoa</taxon>
        <taxon>Chordata</taxon>
        <taxon>Craniata</taxon>
        <taxon>Vertebrata</taxon>
        <taxon>Euteleostomi</taxon>
        <taxon>Mammalia</taxon>
        <taxon>Eutheria</taxon>
        <taxon>Afrotheria</taxon>
        <taxon>Chrysochloridae</taxon>
        <taxon>Chrysochlorinae</taxon>
        <taxon>Chrysochloris</taxon>
    </lineage>
</organism>
<comment type="subcellular location">
    <subcellularLocation>
        <location evidence="1 9">Secreted</location>
    </subcellularLocation>
</comment>
<dbReference type="GO" id="GO:0045785">
    <property type="term" value="P:positive regulation of cell adhesion"/>
    <property type="evidence" value="ECO:0007669"/>
    <property type="project" value="UniProtKB-ARBA"/>
</dbReference>
<evidence type="ECO:0000256" key="2">
    <source>
        <dbReference type="ARBA" id="ARBA00007566"/>
    </source>
</evidence>
<dbReference type="InterPro" id="IPR002069">
    <property type="entry name" value="Interferon_gamma"/>
</dbReference>
<evidence type="ECO:0000256" key="9">
    <source>
        <dbReference type="PIRNR" id="PIRNR001936"/>
    </source>
</evidence>
<dbReference type="CTD" id="3458"/>
<keyword evidence="12" id="KW-1185">Reference proteome</keyword>
<evidence type="ECO:0000313" key="12">
    <source>
        <dbReference type="Proteomes" id="UP000504623"/>
    </source>
</evidence>
<evidence type="ECO:0000256" key="8">
    <source>
        <dbReference type="ARBA" id="ARBA00023180"/>
    </source>
</evidence>
<evidence type="ECO:0000256" key="7">
    <source>
        <dbReference type="ARBA" id="ARBA00023118"/>
    </source>
</evidence>
<name>A0A9B0TDI5_CHRAS</name>
<dbReference type="GO" id="GO:0006959">
    <property type="term" value="P:humoral immune response"/>
    <property type="evidence" value="ECO:0007669"/>
    <property type="project" value="TreeGrafter"/>
</dbReference>
<dbReference type="RefSeq" id="XP_006859595.1">
    <property type="nucleotide sequence ID" value="XM_006859533.1"/>
</dbReference>
<dbReference type="OrthoDB" id="9937106at2759"/>
<evidence type="ECO:0000256" key="3">
    <source>
        <dbReference type="ARBA" id="ARBA00016945"/>
    </source>
</evidence>
<dbReference type="GO" id="GO:0005125">
    <property type="term" value="F:cytokine activity"/>
    <property type="evidence" value="ECO:0007669"/>
    <property type="project" value="UniProtKB-KW"/>
</dbReference>
<dbReference type="GO" id="GO:0060333">
    <property type="term" value="P:type II interferon-mediated signaling pathway"/>
    <property type="evidence" value="ECO:0007669"/>
    <property type="project" value="UniProtKB-ARBA"/>
</dbReference>
<evidence type="ECO:0000256" key="11">
    <source>
        <dbReference type="SAM" id="SignalP"/>
    </source>
</evidence>
<feature type="chain" id="PRO_5039631203" description="Interferon gamma" evidence="11">
    <location>
        <begin position="24"/>
        <end position="166"/>
    </location>
</feature>
<accession>A0A9B0TDI5</accession>
<protein>
    <recommendedName>
        <fullName evidence="3 9">Interferon gamma</fullName>
        <shortName evidence="9">IFN-gamma</shortName>
    </recommendedName>
</protein>
<dbReference type="SUPFAM" id="SSF47266">
    <property type="entry name" value="4-helical cytokines"/>
    <property type="match status" value="1"/>
</dbReference>
<dbReference type="PANTHER" id="PTHR11419:SF0">
    <property type="entry name" value="INTERFERON GAMMA"/>
    <property type="match status" value="1"/>
</dbReference>
<keyword evidence="4 9" id="KW-0202">Cytokine</keyword>
<dbReference type="PIRSF" id="PIRSF001936">
    <property type="entry name" value="IFN-gamma"/>
    <property type="match status" value="1"/>
</dbReference>
<dbReference type="GO" id="GO:0005133">
    <property type="term" value="F:type II interferon receptor binding"/>
    <property type="evidence" value="ECO:0007669"/>
    <property type="project" value="InterPro"/>
</dbReference>
<reference evidence="13" key="1">
    <citation type="submission" date="2025-08" db="UniProtKB">
        <authorList>
            <consortium name="RefSeq"/>
        </authorList>
    </citation>
    <scope>IDENTIFICATION</scope>
    <source>
        <tissue evidence="13">Spleen</tissue>
    </source>
</reference>
<dbReference type="GO" id="GO:0005615">
    <property type="term" value="C:extracellular space"/>
    <property type="evidence" value="ECO:0007669"/>
    <property type="project" value="UniProtKB-KW"/>
</dbReference>
<feature type="signal peptide" evidence="11">
    <location>
        <begin position="1"/>
        <end position="23"/>
    </location>
</feature>
<dbReference type="PANTHER" id="PTHR11419">
    <property type="entry name" value="INTERFERON GAMMA"/>
    <property type="match status" value="1"/>
</dbReference>
<evidence type="ECO:0000256" key="4">
    <source>
        <dbReference type="ARBA" id="ARBA00022514"/>
    </source>
</evidence>
<dbReference type="InterPro" id="IPR009079">
    <property type="entry name" value="4_helix_cytokine-like_core"/>
</dbReference>
<comment type="function">
    <text evidence="9">Type II interferon produced by immune cells such as T-cells and NK cells that plays crucial roles in antimicrobial, antiviral, and antitumor responses by activating effector immune cells and enhancing antigen presentation. Primarily signals through the JAK-STAT pathway after interaction with its receptor IFNGR1 to affect gene regulation. Upon IFNG binding, IFNGR1 intracellular domain opens out to allow association of downstream signaling components JAK2, JAK1 and STAT1, leading to STAT1 activation, nuclear translocation and transcription of IFNG-regulated genes. Many of the induced genes are transcription factors such as IRF1 that are able to further drive regulation of a next wave of transcription. Plays a role in class I antigen presentation pathway by inducing a replacement of catalytic proteasome subunits with immunoproteasome subunits. In turn, increases the quantity, quality, and repertoire of peptides for class I MHC loading. Increases the efficiency of peptide generation also by inducing the expression of activator PA28 that associates with the proteasome and alters its proteolytic cleavage preference. Up-regulates as well MHC II complexes on the cell surface by promoting expression of several key molecules such as cathepsins B/CTSB, H/CTSH, and L/CTSL. Participates in the regulation of hematopoietic stem cells during development and under homeostatic conditions by affecting their development, quiescence, and differentiation.</text>
</comment>
<evidence type="ECO:0000256" key="10">
    <source>
        <dbReference type="SAM" id="MobiDB-lite"/>
    </source>
</evidence>
<dbReference type="GO" id="GO:0001774">
    <property type="term" value="P:microglial cell activation"/>
    <property type="evidence" value="ECO:0007669"/>
    <property type="project" value="UniProtKB-ARBA"/>
</dbReference>
<evidence type="ECO:0000313" key="13">
    <source>
        <dbReference type="RefSeq" id="XP_006859595.1"/>
    </source>
</evidence>
<evidence type="ECO:0000256" key="1">
    <source>
        <dbReference type="ARBA" id="ARBA00004613"/>
    </source>
</evidence>
<dbReference type="GeneID" id="102830173"/>
<evidence type="ECO:0000256" key="6">
    <source>
        <dbReference type="ARBA" id="ARBA00022604"/>
    </source>
</evidence>
<comment type="similarity">
    <text evidence="2 9">Belongs to the type II (or gamma) interferon family.</text>
</comment>
<evidence type="ECO:0000256" key="5">
    <source>
        <dbReference type="ARBA" id="ARBA00022525"/>
    </source>
</evidence>
<proteinExistence type="inferred from homology"/>
<keyword evidence="5 9" id="KW-0964">Secreted</keyword>
<dbReference type="GO" id="GO:0002250">
    <property type="term" value="P:adaptive immune response"/>
    <property type="evidence" value="ECO:0007669"/>
    <property type="project" value="TreeGrafter"/>
</dbReference>